<evidence type="ECO:0000313" key="1">
    <source>
        <dbReference type="EMBL" id="KAK9694675.1"/>
    </source>
</evidence>
<keyword evidence="2" id="KW-1185">Reference proteome</keyword>
<protein>
    <submittedName>
        <fullName evidence="1">Uncharacterized protein</fullName>
    </submittedName>
</protein>
<evidence type="ECO:0000313" key="2">
    <source>
        <dbReference type="Proteomes" id="UP001458880"/>
    </source>
</evidence>
<organism evidence="1 2">
    <name type="scientific">Popillia japonica</name>
    <name type="common">Japanese beetle</name>
    <dbReference type="NCBI Taxonomy" id="7064"/>
    <lineage>
        <taxon>Eukaryota</taxon>
        <taxon>Metazoa</taxon>
        <taxon>Ecdysozoa</taxon>
        <taxon>Arthropoda</taxon>
        <taxon>Hexapoda</taxon>
        <taxon>Insecta</taxon>
        <taxon>Pterygota</taxon>
        <taxon>Neoptera</taxon>
        <taxon>Endopterygota</taxon>
        <taxon>Coleoptera</taxon>
        <taxon>Polyphaga</taxon>
        <taxon>Scarabaeiformia</taxon>
        <taxon>Scarabaeidae</taxon>
        <taxon>Rutelinae</taxon>
        <taxon>Popillia</taxon>
    </lineage>
</organism>
<name>A0AAW1IXC5_POPJA</name>
<dbReference type="Proteomes" id="UP001458880">
    <property type="component" value="Unassembled WGS sequence"/>
</dbReference>
<dbReference type="AlphaFoldDB" id="A0AAW1IXC5"/>
<reference evidence="1 2" key="1">
    <citation type="journal article" date="2024" name="BMC Genomics">
        <title>De novo assembly and annotation of Popillia japonica's genome with initial clues to its potential as an invasive pest.</title>
        <authorList>
            <person name="Cucini C."/>
            <person name="Boschi S."/>
            <person name="Funari R."/>
            <person name="Cardaioli E."/>
            <person name="Iannotti N."/>
            <person name="Marturano G."/>
            <person name="Paoli F."/>
            <person name="Bruttini M."/>
            <person name="Carapelli A."/>
            <person name="Frati F."/>
            <person name="Nardi F."/>
        </authorList>
    </citation>
    <scope>NUCLEOTIDE SEQUENCE [LARGE SCALE GENOMIC DNA]</scope>
    <source>
        <strain evidence="1">DMR45628</strain>
    </source>
</reference>
<accession>A0AAW1IXC5</accession>
<gene>
    <name evidence="1" type="ORF">QE152_g33362</name>
</gene>
<sequence>MEPKNVTTDAKFKDGVHNSSVINKLLKDSTREIDKKDKKCMLRKSWSSEETLPVKFSKLSNFKRRPAHLKYTLPYRSSNWRKLLAAVNLRKNPQGALLVPATLNAIPAIPRCSDRAVTIGTTCVDACRLPPWTACISFASAHHRSTTILRGRPASVSQALTTVPPPQYDPQRQQ</sequence>
<proteinExistence type="predicted"/>
<comment type="caution">
    <text evidence="1">The sequence shown here is derived from an EMBL/GenBank/DDBJ whole genome shotgun (WGS) entry which is preliminary data.</text>
</comment>
<dbReference type="EMBL" id="JASPKY010000505">
    <property type="protein sequence ID" value="KAK9694675.1"/>
    <property type="molecule type" value="Genomic_DNA"/>
</dbReference>